<accession>A0ACB9A376</accession>
<sequence length="69" mass="7857">MEYQGFAEKLFSKLQTCKERFEVVIDDGTLQVTLSKAGGLSPGFNTMPLTMFLRFLIMKVLRCCVECSR</sequence>
<protein>
    <submittedName>
        <fullName evidence="1">Uncharacterized protein</fullName>
    </submittedName>
</protein>
<proteinExistence type="predicted"/>
<keyword evidence="2" id="KW-1185">Reference proteome</keyword>
<dbReference type="EMBL" id="CM042042">
    <property type="protein sequence ID" value="KAI3704006.1"/>
    <property type="molecule type" value="Genomic_DNA"/>
</dbReference>
<reference evidence="1 2" key="2">
    <citation type="journal article" date="2022" name="Mol. Ecol. Resour.">
        <title>The genomes of chicory, endive, great burdock and yacon provide insights into Asteraceae paleo-polyploidization history and plant inulin production.</title>
        <authorList>
            <person name="Fan W."/>
            <person name="Wang S."/>
            <person name="Wang H."/>
            <person name="Wang A."/>
            <person name="Jiang F."/>
            <person name="Liu H."/>
            <person name="Zhao H."/>
            <person name="Xu D."/>
            <person name="Zhang Y."/>
        </authorList>
    </citation>
    <scope>NUCLEOTIDE SEQUENCE [LARGE SCALE GENOMIC DNA]</scope>
    <source>
        <strain evidence="2">cv. Yunnan</strain>
        <tissue evidence="1">Leaves</tissue>
    </source>
</reference>
<organism evidence="1 2">
    <name type="scientific">Smallanthus sonchifolius</name>
    <dbReference type="NCBI Taxonomy" id="185202"/>
    <lineage>
        <taxon>Eukaryota</taxon>
        <taxon>Viridiplantae</taxon>
        <taxon>Streptophyta</taxon>
        <taxon>Embryophyta</taxon>
        <taxon>Tracheophyta</taxon>
        <taxon>Spermatophyta</taxon>
        <taxon>Magnoliopsida</taxon>
        <taxon>eudicotyledons</taxon>
        <taxon>Gunneridae</taxon>
        <taxon>Pentapetalae</taxon>
        <taxon>asterids</taxon>
        <taxon>campanulids</taxon>
        <taxon>Asterales</taxon>
        <taxon>Asteraceae</taxon>
        <taxon>Asteroideae</taxon>
        <taxon>Heliantheae alliance</taxon>
        <taxon>Millerieae</taxon>
        <taxon>Smallanthus</taxon>
    </lineage>
</organism>
<evidence type="ECO:0000313" key="2">
    <source>
        <dbReference type="Proteomes" id="UP001056120"/>
    </source>
</evidence>
<gene>
    <name evidence="1" type="ORF">L1987_74208</name>
</gene>
<name>A0ACB9A376_9ASTR</name>
<dbReference type="Proteomes" id="UP001056120">
    <property type="component" value="Linkage Group LG25"/>
</dbReference>
<comment type="caution">
    <text evidence="1">The sequence shown here is derived from an EMBL/GenBank/DDBJ whole genome shotgun (WGS) entry which is preliminary data.</text>
</comment>
<reference evidence="2" key="1">
    <citation type="journal article" date="2022" name="Mol. Ecol. Resour.">
        <title>The genomes of chicory, endive, great burdock and yacon provide insights into Asteraceae palaeo-polyploidization history and plant inulin production.</title>
        <authorList>
            <person name="Fan W."/>
            <person name="Wang S."/>
            <person name="Wang H."/>
            <person name="Wang A."/>
            <person name="Jiang F."/>
            <person name="Liu H."/>
            <person name="Zhao H."/>
            <person name="Xu D."/>
            <person name="Zhang Y."/>
        </authorList>
    </citation>
    <scope>NUCLEOTIDE SEQUENCE [LARGE SCALE GENOMIC DNA]</scope>
    <source>
        <strain evidence="2">cv. Yunnan</strain>
    </source>
</reference>
<evidence type="ECO:0000313" key="1">
    <source>
        <dbReference type="EMBL" id="KAI3704006.1"/>
    </source>
</evidence>